<organism evidence="2 3">
    <name type="scientific">Kribbella aluminosa</name>
    <dbReference type="NCBI Taxonomy" id="416017"/>
    <lineage>
        <taxon>Bacteria</taxon>
        <taxon>Bacillati</taxon>
        <taxon>Actinomycetota</taxon>
        <taxon>Actinomycetes</taxon>
        <taxon>Propionibacteriales</taxon>
        <taxon>Kribbellaceae</taxon>
        <taxon>Kribbella</taxon>
    </lineage>
</organism>
<dbReference type="EMBL" id="JAGINT010000002">
    <property type="protein sequence ID" value="MBP2357600.1"/>
    <property type="molecule type" value="Genomic_DNA"/>
</dbReference>
<sequence>MKLVHGEIMEIVEKKEPFVAVYIREFPLMSATEMRRARDGLISFARSRGLVVNEIFEEKPETVPNAFAAMNAKFQASTGNVLIMPGVHHLAGLGDNPLDVLKAFHSYGVEVLIAGHVE</sequence>
<proteinExistence type="predicted"/>
<evidence type="ECO:0000313" key="1">
    <source>
        <dbReference type="EMBL" id="MBP2353268.1"/>
    </source>
</evidence>
<protein>
    <submittedName>
        <fullName evidence="2">Uncharacterized protein</fullName>
    </submittedName>
</protein>
<evidence type="ECO:0000313" key="2">
    <source>
        <dbReference type="EMBL" id="MBP2357600.1"/>
    </source>
</evidence>
<keyword evidence="3" id="KW-1185">Reference proteome</keyword>
<dbReference type="RefSeq" id="WP_209695890.1">
    <property type="nucleotide sequence ID" value="NZ_BAAAVU010000049.1"/>
</dbReference>
<reference evidence="2 3" key="1">
    <citation type="submission" date="2021-03" db="EMBL/GenBank/DDBJ databases">
        <title>Sequencing the genomes of 1000 actinobacteria strains.</title>
        <authorList>
            <person name="Klenk H.-P."/>
        </authorList>
    </citation>
    <scope>NUCLEOTIDE SEQUENCE [LARGE SCALE GENOMIC DNA]</scope>
    <source>
        <strain evidence="2 3">DSM 18824</strain>
    </source>
</reference>
<dbReference type="Proteomes" id="UP000755585">
    <property type="component" value="Unassembled WGS sequence"/>
</dbReference>
<dbReference type="EMBL" id="JAGINT010000001">
    <property type="protein sequence ID" value="MBP2353268.1"/>
    <property type="molecule type" value="Genomic_DNA"/>
</dbReference>
<evidence type="ECO:0000313" key="3">
    <source>
        <dbReference type="Proteomes" id="UP000755585"/>
    </source>
</evidence>
<gene>
    <name evidence="1" type="ORF">JOF29_004351</name>
    <name evidence="2" type="ORF">JOF29_008710</name>
</gene>
<name>A0ABS4V112_9ACTN</name>
<comment type="caution">
    <text evidence="2">The sequence shown here is derived from an EMBL/GenBank/DDBJ whole genome shotgun (WGS) entry which is preliminary data.</text>
</comment>
<accession>A0ABS4V112</accession>